<feature type="active site" description="Proton donor/acceptor" evidence="3">
    <location>
        <position position="146"/>
    </location>
</feature>
<dbReference type="InterPro" id="IPR050417">
    <property type="entry name" value="Sugar_Epim/Isomerase"/>
</dbReference>
<keyword evidence="6" id="KW-1185">Reference proteome</keyword>
<dbReference type="AlphaFoldDB" id="A0AA50DP49"/>
<evidence type="ECO:0000256" key="1">
    <source>
        <dbReference type="ARBA" id="ARBA00023235"/>
    </source>
</evidence>
<feature type="domain" description="Xylose isomerase-like TIM barrel" evidence="4">
    <location>
        <begin position="23"/>
        <end position="259"/>
    </location>
</feature>
<dbReference type="PIRSF" id="PIRSF006241">
    <property type="entry name" value="HyI"/>
    <property type="match status" value="1"/>
</dbReference>
<dbReference type="RefSeq" id="WP_306212861.1">
    <property type="nucleotide sequence ID" value="NZ_CP132353.1"/>
</dbReference>
<dbReference type="KEGG" id="epi:Q3V30_09985"/>
<dbReference type="SUPFAM" id="SSF51658">
    <property type="entry name" value="Xylose isomerase-like"/>
    <property type="match status" value="1"/>
</dbReference>
<dbReference type="PANTHER" id="PTHR43489:SF6">
    <property type="entry name" value="HYDROXYPYRUVATE ISOMERASE-RELATED"/>
    <property type="match status" value="1"/>
</dbReference>
<dbReference type="GO" id="GO:0008903">
    <property type="term" value="F:hydroxypyruvate isomerase activity"/>
    <property type="evidence" value="ECO:0007669"/>
    <property type="project" value="TreeGrafter"/>
</dbReference>
<evidence type="ECO:0000256" key="2">
    <source>
        <dbReference type="PIRNR" id="PIRNR006241"/>
    </source>
</evidence>
<reference evidence="5 6" key="1">
    <citation type="submission" date="2023-07" db="EMBL/GenBank/DDBJ databases">
        <title>Pathogenic bacteria of pear tree diseases.</title>
        <authorList>
            <person name="Zhang Z."/>
            <person name="He L."/>
            <person name="Huang R."/>
        </authorList>
    </citation>
    <scope>NUCLEOTIDE SEQUENCE [LARGE SCALE GENOMIC DNA]</scope>
    <source>
        <strain evidence="5 6">DE2</strain>
    </source>
</reference>
<dbReference type="PANTHER" id="PTHR43489">
    <property type="entry name" value="ISOMERASE"/>
    <property type="match status" value="1"/>
</dbReference>
<accession>A0AA50DP49</accession>
<dbReference type="Proteomes" id="UP001228139">
    <property type="component" value="Chromosome"/>
</dbReference>
<evidence type="ECO:0000313" key="6">
    <source>
        <dbReference type="Proteomes" id="UP001228139"/>
    </source>
</evidence>
<evidence type="ECO:0000313" key="5">
    <source>
        <dbReference type="EMBL" id="WLS80777.1"/>
    </source>
</evidence>
<comment type="similarity">
    <text evidence="2">Belongs to the hyi family.</text>
</comment>
<evidence type="ECO:0000256" key="3">
    <source>
        <dbReference type="PIRSR" id="PIRSR006241-50"/>
    </source>
</evidence>
<dbReference type="EMBL" id="CP132353">
    <property type="protein sequence ID" value="WLS80777.1"/>
    <property type="molecule type" value="Genomic_DNA"/>
</dbReference>
<proteinExistence type="inferred from homology"/>
<dbReference type="InterPro" id="IPR036237">
    <property type="entry name" value="Xyl_isomerase-like_sf"/>
</dbReference>
<dbReference type="Pfam" id="PF01261">
    <property type="entry name" value="AP_endonuc_2"/>
    <property type="match status" value="1"/>
</dbReference>
<dbReference type="InterPro" id="IPR013022">
    <property type="entry name" value="Xyl_isomerase-like_TIM-brl"/>
</dbReference>
<gene>
    <name evidence="5" type="ORF">Q3V30_09985</name>
</gene>
<dbReference type="Gene3D" id="3.20.20.150">
    <property type="entry name" value="Divalent-metal-dependent TIM barrel enzymes"/>
    <property type="match status" value="1"/>
</dbReference>
<feature type="active site" description="Proton donor/acceptor" evidence="3">
    <location>
        <position position="243"/>
    </location>
</feature>
<organism evidence="5 6">
    <name type="scientific">Erwinia pyri</name>
    <dbReference type="NCBI Taxonomy" id="3062598"/>
    <lineage>
        <taxon>Bacteria</taxon>
        <taxon>Pseudomonadati</taxon>
        <taxon>Pseudomonadota</taxon>
        <taxon>Gammaproteobacteria</taxon>
        <taxon>Enterobacterales</taxon>
        <taxon>Erwiniaceae</taxon>
        <taxon>Erwinia</taxon>
    </lineage>
</organism>
<dbReference type="FunFam" id="3.20.20.150:FF:000007">
    <property type="entry name" value="Hydroxypyruvate isomerase"/>
    <property type="match status" value="1"/>
</dbReference>
<keyword evidence="1 2" id="KW-0413">Isomerase</keyword>
<sequence length="266" mass="29952">MSGLRFCANLKWLFTELPFVERFAAAAEAGFTAVEYASPYAFSPAILQQQLQANGLKQILINTPTGAPDSALRAGAACHPDFRPAFQAALLQALEYAAALSCPFIHLQAGIAPAGVSHQRALRQFEENIHWSVEKAEKQGVILLLEAINLRDIPGFFLHDYHLAAEIVRRINHPSLRLMLDLYHCQVLHGDISHNISRLLPLADHIQIADAPTRSEPGSGELHWPFIFRQLEQQGYRGWIGCEYRPLHHSSESFNWLRQYQDQQGR</sequence>
<name>A0AA50DP49_9GAMM</name>
<protein>
    <submittedName>
        <fullName evidence="5">TIM barrel protein</fullName>
    </submittedName>
</protein>
<dbReference type="InterPro" id="IPR026040">
    <property type="entry name" value="HyI-like"/>
</dbReference>
<evidence type="ECO:0000259" key="4">
    <source>
        <dbReference type="Pfam" id="PF01261"/>
    </source>
</evidence>
<dbReference type="GO" id="GO:0046487">
    <property type="term" value="P:glyoxylate metabolic process"/>
    <property type="evidence" value="ECO:0007669"/>
    <property type="project" value="TreeGrafter"/>
</dbReference>